<name>A0ABU9QJE9_9BURK</name>
<comment type="caution">
    <text evidence="1">The sequence shown here is derived from an EMBL/GenBank/DDBJ whole genome shotgun (WGS) entry which is preliminary data.</text>
</comment>
<reference evidence="1 2" key="1">
    <citation type="submission" date="2024-01" db="EMBL/GenBank/DDBJ databases">
        <title>The diversity of rhizobia nodulating Mimosa spp. in eleven states of Brazil covering several biomes is determined by host plant, location, and edaphic factors.</title>
        <authorList>
            <person name="Rouws L."/>
            <person name="Barauna A."/>
            <person name="Beukes C."/>
            <person name="De Faria S.M."/>
            <person name="Gross E."/>
            <person name="Dos Reis Junior F.B."/>
            <person name="Simon M."/>
            <person name="Maluk M."/>
            <person name="Odee D.W."/>
            <person name="Kenicer G."/>
            <person name="Young J.P.W."/>
            <person name="Reis V.M."/>
            <person name="Zilli J."/>
            <person name="James E.K."/>
        </authorList>
    </citation>
    <scope>NUCLEOTIDE SEQUENCE [LARGE SCALE GENOMIC DNA]</scope>
    <source>
        <strain evidence="1 2">JPY77</strain>
    </source>
</reference>
<evidence type="ECO:0008006" key="3">
    <source>
        <dbReference type="Google" id="ProtNLM"/>
    </source>
</evidence>
<keyword evidence="2" id="KW-1185">Reference proteome</keyword>
<gene>
    <name evidence="1" type="ORF">V4C55_27280</name>
</gene>
<evidence type="ECO:0000313" key="2">
    <source>
        <dbReference type="Proteomes" id="UP001494588"/>
    </source>
</evidence>
<protein>
    <recommendedName>
        <fullName evidence="3">DUF736 domain-containing protein</fullName>
    </recommendedName>
</protein>
<accession>A0ABU9QJE9</accession>
<organism evidence="1 2">
    <name type="scientific">Paraburkholderia sabiae</name>
    <dbReference type="NCBI Taxonomy" id="273251"/>
    <lineage>
        <taxon>Bacteria</taxon>
        <taxon>Pseudomonadati</taxon>
        <taxon>Pseudomonadota</taxon>
        <taxon>Betaproteobacteria</taxon>
        <taxon>Burkholderiales</taxon>
        <taxon>Burkholderiaceae</taxon>
        <taxon>Paraburkholderia</taxon>
    </lineage>
</organism>
<sequence>MSDTFDVQKVLGGAAVRCREAHFTPTIERQAGQHSPYALIGSVSCSTGSMAMCWKADGGAVRQSRLLFDNHPDSDFDLLLDE</sequence>
<dbReference type="RefSeq" id="WP_201657848.1">
    <property type="nucleotide sequence ID" value="NZ_CAJHCS010000028.1"/>
</dbReference>
<evidence type="ECO:0000313" key="1">
    <source>
        <dbReference type="EMBL" id="MEM5289429.1"/>
    </source>
</evidence>
<dbReference type="Proteomes" id="UP001494588">
    <property type="component" value="Unassembled WGS sequence"/>
</dbReference>
<proteinExistence type="predicted"/>
<dbReference type="EMBL" id="JAZHGC010000026">
    <property type="protein sequence ID" value="MEM5289429.1"/>
    <property type="molecule type" value="Genomic_DNA"/>
</dbReference>